<dbReference type="Pfam" id="PF01584">
    <property type="entry name" value="CheW"/>
    <property type="match status" value="1"/>
</dbReference>
<dbReference type="PROSITE" id="PS50851">
    <property type="entry name" value="CHEW"/>
    <property type="match status" value="1"/>
</dbReference>
<evidence type="ECO:0000313" key="2">
    <source>
        <dbReference type="EMBL" id="ABI68193.1"/>
    </source>
</evidence>
<accession>Q0AYL1</accession>
<organism evidence="2 3">
    <name type="scientific">Syntrophomonas wolfei subsp. wolfei (strain DSM 2245B / Goettingen)</name>
    <dbReference type="NCBI Taxonomy" id="335541"/>
    <lineage>
        <taxon>Bacteria</taxon>
        <taxon>Bacillati</taxon>
        <taxon>Bacillota</taxon>
        <taxon>Clostridia</taxon>
        <taxon>Eubacteriales</taxon>
        <taxon>Syntrophomonadaceae</taxon>
        <taxon>Syntrophomonas</taxon>
    </lineage>
</organism>
<dbReference type="EMBL" id="CP000448">
    <property type="protein sequence ID" value="ABI68193.1"/>
    <property type="molecule type" value="Genomic_DNA"/>
</dbReference>
<gene>
    <name evidence="2" type="ordered locus">Swol_0875</name>
</gene>
<evidence type="ECO:0000259" key="1">
    <source>
        <dbReference type="PROSITE" id="PS50851"/>
    </source>
</evidence>
<dbReference type="RefSeq" id="WP_011640298.1">
    <property type="nucleotide sequence ID" value="NC_008346.1"/>
</dbReference>
<dbReference type="GO" id="GO:0005829">
    <property type="term" value="C:cytosol"/>
    <property type="evidence" value="ECO:0007669"/>
    <property type="project" value="TreeGrafter"/>
</dbReference>
<keyword evidence="3" id="KW-1185">Reference proteome</keyword>
<dbReference type="Gene3D" id="2.40.50.180">
    <property type="entry name" value="CheA-289, Domain 4"/>
    <property type="match status" value="1"/>
</dbReference>
<dbReference type="SUPFAM" id="SSF50341">
    <property type="entry name" value="CheW-like"/>
    <property type="match status" value="1"/>
</dbReference>
<dbReference type="PANTHER" id="PTHR22617:SF23">
    <property type="entry name" value="CHEMOTAXIS PROTEIN CHEW"/>
    <property type="match status" value="1"/>
</dbReference>
<dbReference type="InterPro" id="IPR036061">
    <property type="entry name" value="CheW-like_dom_sf"/>
</dbReference>
<dbReference type="GO" id="GO:0006935">
    <property type="term" value="P:chemotaxis"/>
    <property type="evidence" value="ECO:0007669"/>
    <property type="project" value="InterPro"/>
</dbReference>
<dbReference type="SMART" id="SM00260">
    <property type="entry name" value="CheW"/>
    <property type="match status" value="1"/>
</dbReference>
<protein>
    <submittedName>
        <fullName evidence="2">CheW protein</fullName>
    </submittedName>
</protein>
<evidence type="ECO:0000313" key="3">
    <source>
        <dbReference type="Proteomes" id="UP000001968"/>
    </source>
</evidence>
<dbReference type="GO" id="GO:0007165">
    <property type="term" value="P:signal transduction"/>
    <property type="evidence" value="ECO:0007669"/>
    <property type="project" value="InterPro"/>
</dbReference>
<feature type="domain" description="CheW-like" evidence="1">
    <location>
        <begin position="18"/>
        <end position="154"/>
    </location>
</feature>
<dbReference type="InterPro" id="IPR039315">
    <property type="entry name" value="CheW"/>
</dbReference>
<dbReference type="HOGENOM" id="CLU_048995_3_1_9"/>
<dbReference type="eggNOG" id="COG0835">
    <property type="taxonomic scope" value="Bacteria"/>
</dbReference>
<reference evidence="3" key="1">
    <citation type="journal article" date="2010" name="Environ. Microbiol.">
        <title>The genome of Syntrophomonas wolfei: new insights into syntrophic metabolism and biohydrogen production.</title>
        <authorList>
            <person name="Sieber J.R."/>
            <person name="Sims D.R."/>
            <person name="Han C."/>
            <person name="Kim E."/>
            <person name="Lykidis A."/>
            <person name="Lapidus A.L."/>
            <person name="McDonnald E."/>
            <person name="Rohlin L."/>
            <person name="Culley D.E."/>
            <person name="Gunsalus R."/>
            <person name="McInerney M.J."/>
        </authorList>
    </citation>
    <scope>NUCLEOTIDE SEQUENCE [LARGE SCALE GENOMIC DNA]</scope>
    <source>
        <strain evidence="3">DSM 2245B / Goettingen</strain>
    </source>
</reference>
<dbReference type="Proteomes" id="UP000001968">
    <property type="component" value="Chromosome"/>
</dbReference>
<dbReference type="AlphaFoldDB" id="Q0AYL1"/>
<dbReference type="Gene3D" id="2.30.30.40">
    <property type="entry name" value="SH3 Domains"/>
    <property type="match status" value="1"/>
</dbReference>
<name>Q0AYL1_SYNWW</name>
<dbReference type="OrthoDB" id="9794382at2"/>
<dbReference type="KEGG" id="swo:Swol_0875"/>
<sequence length="154" mass="17419">MDNTVNLQSEEGFTHNDGIQVVAFRLGKEEYAVDILHVQEIVRLLSITRVPRSAKHIEGVVNLRGNIVPIINLHKRFSIESAGEEEDKRIVVFQYDDLKAGIIVDEVSEVLALNNNAIEETDKVYSSMSSDFIKGIARVDDRLFLLLDLQKIIE</sequence>
<proteinExistence type="predicted"/>
<dbReference type="STRING" id="335541.Swol_0875"/>
<dbReference type="InterPro" id="IPR002545">
    <property type="entry name" value="CheW-lke_dom"/>
</dbReference>
<dbReference type="PANTHER" id="PTHR22617">
    <property type="entry name" value="CHEMOTAXIS SENSOR HISTIDINE KINASE-RELATED"/>
    <property type="match status" value="1"/>
</dbReference>